<protein>
    <submittedName>
        <fullName evidence="1">Acyl-CoA thioester hydrolase</fullName>
        <ecNumber evidence="1">3.1.2.-</ecNumber>
    </submittedName>
</protein>
<dbReference type="CDD" id="cd00586">
    <property type="entry name" value="4HBT"/>
    <property type="match status" value="1"/>
</dbReference>
<dbReference type="Gene3D" id="3.10.129.10">
    <property type="entry name" value="Hotdog Thioesterase"/>
    <property type="match status" value="1"/>
</dbReference>
<evidence type="ECO:0000313" key="2">
    <source>
        <dbReference type="Proteomes" id="UP001296993"/>
    </source>
</evidence>
<name>A0ABS4XGG2_9MICC</name>
<dbReference type="EC" id="3.1.2.-" evidence="1"/>
<accession>A0ABS4XGG2</accession>
<keyword evidence="1" id="KW-0378">Hydrolase</keyword>
<gene>
    <name evidence="1" type="ORF">JOF47_002912</name>
</gene>
<comment type="caution">
    <text evidence="1">The sequence shown here is derived from an EMBL/GenBank/DDBJ whole genome shotgun (WGS) entry which is preliminary data.</text>
</comment>
<dbReference type="Pfam" id="PF13279">
    <property type="entry name" value="4HBT_2"/>
    <property type="match status" value="1"/>
</dbReference>
<organism evidence="1 2">
    <name type="scientific">Paeniglutamicibacter kerguelensis</name>
    <dbReference type="NCBI Taxonomy" id="254788"/>
    <lineage>
        <taxon>Bacteria</taxon>
        <taxon>Bacillati</taxon>
        <taxon>Actinomycetota</taxon>
        <taxon>Actinomycetes</taxon>
        <taxon>Micrococcales</taxon>
        <taxon>Micrococcaceae</taxon>
        <taxon>Paeniglutamicibacter</taxon>
    </lineage>
</organism>
<reference evidence="1 2" key="1">
    <citation type="submission" date="2021-03" db="EMBL/GenBank/DDBJ databases">
        <title>Sequencing the genomes of 1000 actinobacteria strains.</title>
        <authorList>
            <person name="Klenk H.-P."/>
        </authorList>
    </citation>
    <scope>NUCLEOTIDE SEQUENCE [LARGE SCALE GENOMIC DNA]</scope>
    <source>
        <strain evidence="1 2">DSM 15797</strain>
    </source>
</reference>
<evidence type="ECO:0000313" key="1">
    <source>
        <dbReference type="EMBL" id="MBP2387401.1"/>
    </source>
</evidence>
<dbReference type="GO" id="GO:0016787">
    <property type="term" value="F:hydrolase activity"/>
    <property type="evidence" value="ECO:0007669"/>
    <property type="project" value="UniProtKB-KW"/>
</dbReference>
<sequence>MVINSIDSDGGADASIDALVGEFLAGGLAGNSLRRTIEWVDTDAAGHQHNSVILRFVEAAEAKLFRELGQNSYFAIAPRVRHETDYRAKLYFGQAVTTAVRIERIGTSSMDFAFGVWGHPHEGRGAVLAAEGRFVTVCVPQGRDSSAPWPGGIRAALLK</sequence>
<dbReference type="EMBL" id="JAGIOF010000001">
    <property type="protein sequence ID" value="MBP2387401.1"/>
    <property type="molecule type" value="Genomic_DNA"/>
</dbReference>
<dbReference type="Proteomes" id="UP001296993">
    <property type="component" value="Unassembled WGS sequence"/>
</dbReference>
<dbReference type="RefSeq" id="WP_209999626.1">
    <property type="nucleotide sequence ID" value="NZ_BAAAJY010000009.1"/>
</dbReference>
<dbReference type="SUPFAM" id="SSF54637">
    <property type="entry name" value="Thioesterase/thiol ester dehydrase-isomerase"/>
    <property type="match status" value="1"/>
</dbReference>
<keyword evidence="2" id="KW-1185">Reference proteome</keyword>
<proteinExistence type="predicted"/>
<dbReference type="InterPro" id="IPR029069">
    <property type="entry name" value="HotDog_dom_sf"/>
</dbReference>